<evidence type="ECO:0000259" key="1">
    <source>
        <dbReference type="PROSITE" id="PS50042"/>
    </source>
</evidence>
<keyword evidence="3" id="KW-1185">Reference proteome</keyword>
<dbReference type="Proteomes" id="UP000002943">
    <property type="component" value="Unassembled WGS sequence"/>
</dbReference>
<name>E3BEV2_9VIBR</name>
<organism evidence="2 3">
    <name type="scientific">Vibrio caribbeanicus ATCC BAA-2122</name>
    <dbReference type="NCBI Taxonomy" id="796620"/>
    <lineage>
        <taxon>Bacteria</taxon>
        <taxon>Pseudomonadati</taxon>
        <taxon>Pseudomonadota</taxon>
        <taxon>Gammaproteobacteria</taxon>
        <taxon>Vibrionales</taxon>
        <taxon>Vibrionaceae</taxon>
        <taxon>Vibrio</taxon>
    </lineage>
</organism>
<dbReference type="STRING" id="796620.VIBC2010_16189"/>
<evidence type="ECO:0000313" key="3">
    <source>
        <dbReference type="Proteomes" id="UP000002943"/>
    </source>
</evidence>
<dbReference type="InterPro" id="IPR014710">
    <property type="entry name" value="RmlC-like_jellyroll"/>
</dbReference>
<dbReference type="AlphaFoldDB" id="E3BEV2"/>
<dbReference type="Pfam" id="PF00027">
    <property type="entry name" value="cNMP_binding"/>
    <property type="match status" value="1"/>
</dbReference>
<dbReference type="eggNOG" id="COG0664">
    <property type="taxonomic scope" value="Bacteria"/>
</dbReference>
<gene>
    <name evidence="2" type="ORF">VIBC2010_16189</name>
</gene>
<dbReference type="InterPro" id="IPR000595">
    <property type="entry name" value="cNMP-bd_dom"/>
</dbReference>
<reference evidence="2 3" key="1">
    <citation type="journal article" date="2012" name="Int. J. Syst. Evol. Microbiol.">
        <title>Vibrio caribbeanicus sp. nov., isolated from the marine sponge Scleritoderma cyanea.</title>
        <authorList>
            <person name="Hoffmann M."/>
            <person name="Monday S.R."/>
            <person name="Allard M.W."/>
            <person name="Strain E.A."/>
            <person name="Whittaker P."/>
            <person name="Naum M."/>
            <person name="McCarthy P.J."/>
            <person name="Lopez J.V."/>
            <person name="Fischer M."/>
            <person name="Brown E.W."/>
        </authorList>
    </citation>
    <scope>NUCLEOTIDE SEQUENCE [LARGE SCALE GENOMIC DNA]</scope>
    <source>
        <strain evidence="2 3">ATCC BAA-2122</strain>
    </source>
</reference>
<sequence>MTNKKEILEHGLDEILKWIERCNFKRRSVKQGQFIVTANSKVDEIYWSEEARFSIIHMAENGKTLSLGDYHSKNNFFGEIEFFSERSGCFSAIASENLELTCIPKDTLTQFFLHNGHAAFWMNHRISSIYLSTMDIAIERSLYPLKYNILKDILRRESTSAQDTSHHYIYQEAQRFGCSDRAYARVIRELVSDGLIKKGTIPTQLKVIDLTQIEHYLKRYHT</sequence>
<proteinExistence type="predicted"/>
<dbReference type="OrthoDB" id="7826327at2"/>
<evidence type="ECO:0000313" key="2">
    <source>
        <dbReference type="EMBL" id="EFP98469.1"/>
    </source>
</evidence>
<dbReference type="InterPro" id="IPR018490">
    <property type="entry name" value="cNMP-bd_dom_sf"/>
</dbReference>
<dbReference type="CDD" id="cd00038">
    <property type="entry name" value="CAP_ED"/>
    <property type="match status" value="1"/>
</dbReference>
<protein>
    <submittedName>
        <fullName evidence="2">Cyclic nucleotide binding protein, putative</fullName>
    </submittedName>
</protein>
<dbReference type="SUPFAM" id="SSF51206">
    <property type="entry name" value="cAMP-binding domain-like"/>
    <property type="match status" value="1"/>
</dbReference>
<dbReference type="EMBL" id="AEIU01000003">
    <property type="protein sequence ID" value="EFP98469.1"/>
    <property type="molecule type" value="Genomic_DNA"/>
</dbReference>
<dbReference type="PROSITE" id="PS50042">
    <property type="entry name" value="CNMP_BINDING_3"/>
    <property type="match status" value="1"/>
</dbReference>
<comment type="caution">
    <text evidence="2">The sequence shown here is derived from an EMBL/GenBank/DDBJ whole genome shotgun (WGS) entry which is preliminary data.</text>
</comment>
<dbReference type="RefSeq" id="WP_009599395.1">
    <property type="nucleotide sequence ID" value="NZ_AEIU01000003.1"/>
</dbReference>
<dbReference type="Gene3D" id="2.60.120.10">
    <property type="entry name" value="Jelly Rolls"/>
    <property type="match status" value="1"/>
</dbReference>
<accession>E3BEV2</accession>
<feature type="domain" description="Cyclic nucleotide-binding" evidence="1">
    <location>
        <begin position="12"/>
        <end position="112"/>
    </location>
</feature>